<organism evidence="1 2">
    <name type="scientific">Pseudonocardia tropica</name>
    <dbReference type="NCBI Taxonomy" id="681289"/>
    <lineage>
        <taxon>Bacteria</taxon>
        <taxon>Bacillati</taxon>
        <taxon>Actinomycetota</taxon>
        <taxon>Actinomycetes</taxon>
        <taxon>Pseudonocardiales</taxon>
        <taxon>Pseudonocardiaceae</taxon>
        <taxon>Pseudonocardia</taxon>
    </lineage>
</organism>
<evidence type="ECO:0000313" key="2">
    <source>
        <dbReference type="Proteomes" id="UP001464923"/>
    </source>
</evidence>
<keyword evidence="2" id="KW-1185">Reference proteome</keyword>
<sequence length="50" mass="5439">MTGEWDAPVATQPIVAVELCDDVDPYYRLTLADGTVADDVRGDMRVDVLA</sequence>
<dbReference type="RefSeq" id="WP_345645449.1">
    <property type="nucleotide sequence ID" value="NZ_BAABLY010000031.1"/>
</dbReference>
<dbReference type="EMBL" id="JBEDNP010000035">
    <property type="protein sequence ID" value="MEQ3542386.1"/>
    <property type="molecule type" value="Genomic_DNA"/>
</dbReference>
<protein>
    <submittedName>
        <fullName evidence="1">Uncharacterized protein</fullName>
    </submittedName>
</protein>
<proteinExistence type="predicted"/>
<gene>
    <name evidence="1" type="ORF">WHI96_26610</name>
</gene>
<comment type="caution">
    <text evidence="1">The sequence shown here is derived from an EMBL/GenBank/DDBJ whole genome shotgun (WGS) entry which is preliminary data.</text>
</comment>
<name>A0ABV1K3C6_9PSEU</name>
<dbReference type="Proteomes" id="UP001464923">
    <property type="component" value="Unassembled WGS sequence"/>
</dbReference>
<evidence type="ECO:0000313" key="1">
    <source>
        <dbReference type="EMBL" id="MEQ3542386.1"/>
    </source>
</evidence>
<accession>A0ABV1K3C6</accession>
<reference evidence="1 2" key="1">
    <citation type="submission" date="2024-03" db="EMBL/GenBank/DDBJ databases">
        <title>Draft genome sequence of Pseudonocardia tropica JCM 19149.</title>
        <authorList>
            <person name="Butdee W."/>
            <person name="Duangmal K."/>
        </authorList>
    </citation>
    <scope>NUCLEOTIDE SEQUENCE [LARGE SCALE GENOMIC DNA]</scope>
    <source>
        <strain evidence="1 2">JCM 19149</strain>
    </source>
</reference>